<evidence type="ECO:0000313" key="2">
    <source>
        <dbReference type="EMBL" id="GCC33835.1"/>
    </source>
</evidence>
<sequence>MGCGWRGVREMVTGRSRASGSPALRPGARARARDVNSCRDCGRDGGGGGERGADLDSIPIAAYRELSPIIPPPPARSINSLHRRRPDHSRG</sequence>
<evidence type="ECO:0000256" key="1">
    <source>
        <dbReference type="SAM" id="MobiDB-lite"/>
    </source>
</evidence>
<dbReference type="EMBL" id="BEZZ01000547">
    <property type="protein sequence ID" value="GCC33835.1"/>
    <property type="molecule type" value="Genomic_DNA"/>
</dbReference>
<gene>
    <name evidence="2" type="ORF">chiPu_0012306</name>
</gene>
<keyword evidence="3" id="KW-1185">Reference proteome</keyword>
<feature type="region of interest" description="Disordered" evidence="1">
    <location>
        <begin position="64"/>
        <end position="91"/>
    </location>
</feature>
<feature type="region of interest" description="Disordered" evidence="1">
    <location>
        <begin position="12"/>
        <end position="31"/>
    </location>
</feature>
<dbReference type="Proteomes" id="UP000287033">
    <property type="component" value="Unassembled WGS sequence"/>
</dbReference>
<accession>A0A401STW5</accession>
<comment type="caution">
    <text evidence="2">The sequence shown here is derived from an EMBL/GenBank/DDBJ whole genome shotgun (WGS) entry which is preliminary data.</text>
</comment>
<dbReference type="AlphaFoldDB" id="A0A401STW5"/>
<protein>
    <submittedName>
        <fullName evidence="2">Uncharacterized protein</fullName>
    </submittedName>
</protein>
<reference evidence="2 3" key="1">
    <citation type="journal article" date="2018" name="Nat. Ecol. Evol.">
        <title>Shark genomes provide insights into elasmobranch evolution and the origin of vertebrates.</title>
        <authorList>
            <person name="Hara Y"/>
            <person name="Yamaguchi K"/>
            <person name="Onimaru K"/>
            <person name="Kadota M"/>
            <person name="Koyanagi M"/>
            <person name="Keeley SD"/>
            <person name="Tatsumi K"/>
            <person name="Tanaka K"/>
            <person name="Motone F"/>
            <person name="Kageyama Y"/>
            <person name="Nozu R"/>
            <person name="Adachi N"/>
            <person name="Nishimura O"/>
            <person name="Nakagawa R"/>
            <person name="Tanegashima C"/>
            <person name="Kiyatake I"/>
            <person name="Matsumoto R"/>
            <person name="Murakumo K"/>
            <person name="Nishida K"/>
            <person name="Terakita A"/>
            <person name="Kuratani S"/>
            <person name="Sato K"/>
            <person name="Hyodo S Kuraku.S."/>
        </authorList>
    </citation>
    <scope>NUCLEOTIDE SEQUENCE [LARGE SCALE GENOMIC DNA]</scope>
</reference>
<feature type="compositionally biased region" description="Basic residues" evidence="1">
    <location>
        <begin position="81"/>
        <end position="91"/>
    </location>
</feature>
<name>A0A401STW5_CHIPU</name>
<proteinExistence type="predicted"/>
<organism evidence="2 3">
    <name type="scientific">Chiloscyllium punctatum</name>
    <name type="common">Brownbanded bambooshark</name>
    <name type="synonym">Hemiscyllium punctatum</name>
    <dbReference type="NCBI Taxonomy" id="137246"/>
    <lineage>
        <taxon>Eukaryota</taxon>
        <taxon>Metazoa</taxon>
        <taxon>Chordata</taxon>
        <taxon>Craniata</taxon>
        <taxon>Vertebrata</taxon>
        <taxon>Chondrichthyes</taxon>
        <taxon>Elasmobranchii</taxon>
        <taxon>Galeomorphii</taxon>
        <taxon>Galeoidea</taxon>
        <taxon>Orectolobiformes</taxon>
        <taxon>Hemiscylliidae</taxon>
        <taxon>Chiloscyllium</taxon>
    </lineage>
</organism>
<evidence type="ECO:0000313" key="3">
    <source>
        <dbReference type="Proteomes" id="UP000287033"/>
    </source>
</evidence>